<accession>A0A2T0B8K2</accession>
<dbReference type="AlphaFoldDB" id="A0A2T0B8K2"/>
<dbReference type="Pfam" id="PF03069">
    <property type="entry name" value="FmdA_AmdA"/>
    <property type="match status" value="2"/>
</dbReference>
<dbReference type="Gene3D" id="2.60.120.580">
    <property type="entry name" value="Acetamidase/Formamidase-like domains"/>
    <property type="match status" value="1"/>
</dbReference>
<evidence type="ECO:0000313" key="2">
    <source>
        <dbReference type="Proteomes" id="UP000239706"/>
    </source>
</evidence>
<dbReference type="EMBL" id="PVXO01000009">
    <property type="protein sequence ID" value="PRR80143.1"/>
    <property type="molecule type" value="Genomic_DNA"/>
</dbReference>
<dbReference type="SUPFAM" id="SSF141130">
    <property type="entry name" value="Acetamidase/Formamidase-like"/>
    <property type="match status" value="1"/>
</dbReference>
<dbReference type="InterPro" id="IPR004304">
    <property type="entry name" value="FmdA_AmdA"/>
</dbReference>
<dbReference type="OrthoDB" id="9811740at2"/>
<dbReference type="Proteomes" id="UP000239706">
    <property type="component" value="Unassembled WGS sequence"/>
</dbReference>
<keyword evidence="2" id="KW-1185">Reference proteome</keyword>
<comment type="caution">
    <text evidence="1">The sequence shown here is derived from an EMBL/GenBank/DDBJ whole genome shotgun (WGS) entry which is preliminary data.</text>
</comment>
<protein>
    <submittedName>
        <fullName evidence="1">Formamidase</fullName>
        <ecNumber evidence="1">3.5.1.49</ecNumber>
    </submittedName>
</protein>
<dbReference type="PANTHER" id="PTHR31891:SF1">
    <property type="entry name" value="FORMAMIDASE C869.04-RELATED"/>
    <property type="match status" value="1"/>
</dbReference>
<dbReference type="EC" id="3.5.1.49" evidence="1"/>
<dbReference type="RefSeq" id="WP_106062703.1">
    <property type="nucleotide sequence ID" value="NZ_PVXO01000009.1"/>
</dbReference>
<dbReference type="Gene3D" id="2.40.10.120">
    <property type="match status" value="1"/>
</dbReference>
<dbReference type="Gene3D" id="3.10.28.20">
    <property type="entry name" value="Acetamidase/Formamidase-like domains"/>
    <property type="match status" value="1"/>
</dbReference>
<evidence type="ECO:0000313" key="1">
    <source>
        <dbReference type="EMBL" id="PRR80143.1"/>
    </source>
</evidence>
<proteinExistence type="predicted"/>
<reference evidence="1 2" key="1">
    <citation type="submission" date="2018-03" db="EMBL/GenBank/DDBJ databases">
        <title>Genome sequence of Clostridium liquoris DSM 100320.</title>
        <authorList>
            <person name="Poehlein A."/>
            <person name="Daniel R."/>
        </authorList>
    </citation>
    <scope>NUCLEOTIDE SEQUENCE [LARGE SCALE GENOMIC DNA]</scope>
    <source>
        <strain evidence="1 2">DSM 100320</strain>
    </source>
</reference>
<keyword evidence="1" id="KW-0378">Hydrolase</keyword>
<name>A0A2T0B8K2_9CLOT</name>
<organism evidence="1 2">
    <name type="scientific">Clostridium liquoris</name>
    <dbReference type="NCBI Taxonomy" id="1289519"/>
    <lineage>
        <taxon>Bacteria</taxon>
        <taxon>Bacillati</taxon>
        <taxon>Bacillota</taxon>
        <taxon>Clostridia</taxon>
        <taxon>Eubacteriales</taxon>
        <taxon>Clostridiaceae</taxon>
        <taxon>Clostridium</taxon>
    </lineage>
</organism>
<sequence length="302" mass="33281">MKEFKKDKVIYEFSAKNEAKYFIKDGEEFWVETEDCYSGQIKTEKDLRPSIDGTIMNASVGPIWIEEAKEGDILCIEIKDIILNNQGVMIINIGLGVLGDKIKAPNTKIIPIKDGFAYFAENVKIPVDPMIGVIGVAPKEGSISCVTPGDHGSNMDTKEITIGSKVYLPVFVEGAKLALGDLHASMGDGELSGTGIEIGGRVRLKVSLIKGKTIKRPRVDSKDYLIIVSSGDNYKEAIKAAVEDMVEFLSKELNLKFEDAYRLLSATCDIRISQVVNPLITVKVCLPKKKLNIYEFNFAHVS</sequence>
<dbReference type="GO" id="GO:0004328">
    <property type="term" value="F:formamidase activity"/>
    <property type="evidence" value="ECO:0007669"/>
    <property type="project" value="UniProtKB-EC"/>
</dbReference>
<gene>
    <name evidence="1" type="primary">fmdA</name>
    <name evidence="1" type="ORF">CLLI_05270</name>
</gene>
<dbReference type="PANTHER" id="PTHR31891">
    <property type="entry name" value="FORMAMIDASE C869.04-RELATED"/>
    <property type="match status" value="1"/>
</dbReference>